<accession>A0ABW6R5L2</accession>
<evidence type="ECO:0000313" key="3">
    <source>
        <dbReference type="EMBL" id="MFF3228812.1"/>
    </source>
</evidence>
<evidence type="ECO:0000256" key="1">
    <source>
        <dbReference type="ARBA" id="ARBA00023239"/>
    </source>
</evidence>
<name>A0ABW6R5L2_9NOCA</name>
<proteinExistence type="inferred from homology"/>
<comment type="caution">
    <text evidence="3">The sequence shown here is derived from an EMBL/GenBank/DDBJ whole genome shotgun (WGS) entry which is preliminary data.</text>
</comment>
<dbReference type="SUPFAM" id="SSF48576">
    <property type="entry name" value="Terpenoid synthases"/>
    <property type="match status" value="1"/>
</dbReference>
<dbReference type="InterPro" id="IPR034686">
    <property type="entry name" value="Terpene_cyclase-like_2"/>
</dbReference>
<dbReference type="PANTHER" id="PTHR35201:SF4">
    <property type="entry name" value="BETA-PINACENE SYNTHASE-RELATED"/>
    <property type="match status" value="1"/>
</dbReference>
<sequence>MPTAEDRFPLPRYPWPCTPHPDTEAFAQFEVDWLDEAFTFLPEGSIPTYQAGFYSLSASHIRPYGSFDRVKPSVRYMVYGTILDDYYEFADRDETEKAADRLFYLFLGAAPIAQDNGLLRICARAAQELTALMPLDFMVRHAASMRDYVRCGPGRESVYRRARVFPSVEECIAIRKLSIGVQPVLELGEVVMKRPLTPELVRHPLITRMGSLIAAMAAYQNDLFTWPREITLIEQGEVMNTVLCVRHQWGLTLEQAHHYILERNQQAIEEFEYLKNNLPDFGADTELVREYITLISYIPNGWTAWYAQTKRYQSGGHPDVDWLVTDSESPSLDTSDSGGG</sequence>
<dbReference type="EMBL" id="JBIAPI010000016">
    <property type="protein sequence ID" value="MFF3228812.1"/>
    <property type="molecule type" value="Genomic_DNA"/>
</dbReference>
<evidence type="ECO:0000313" key="4">
    <source>
        <dbReference type="Proteomes" id="UP001601948"/>
    </source>
</evidence>
<keyword evidence="2" id="KW-0460">Magnesium</keyword>
<keyword evidence="1 2" id="KW-0456">Lyase</keyword>
<protein>
    <recommendedName>
        <fullName evidence="2">Terpene synthase</fullName>
        <ecNumber evidence="2">4.2.3.-</ecNumber>
    </recommendedName>
</protein>
<keyword evidence="4" id="KW-1185">Reference proteome</keyword>
<evidence type="ECO:0000256" key="2">
    <source>
        <dbReference type="RuleBase" id="RU366034"/>
    </source>
</evidence>
<keyword evidence="2" id="KW-0479">Metal-binding</keyword>
<gene>
    <name evidence="3" type="ORF">ACFYV7_38870</name>
</gene>
<comment type="similarity">
    <text evidence="2">Belongs to the terpene synthase family.</text>
</comment>
<dbReference type="EC" id="4.2.3.-" evidence="2"/>
<dbReference type="RefSeq" id="WP_387725905.1">
    <property type="nucleotide sequence ID" value="NZ_JBIAPI010000016.1"/>
</dbReference>
<reference evidence="3 4" key="1">
    <citation type="submission" date="2024-10" db="EMBL/GenBank/DDBJ databases">
        <title>The Natural Products Discovery Center: Release of the First 8490 Sequenced Strains for Exploring Actinobacteria Biosynthetic Diversity.</title>
        <authorList>
            <person name="Kalkreuter E."/>
            <person name="Kautsar S.A."/>
            <person name="Yang D."/>
            <person name="Bader C.D."/>
            <person name="Teijaro C.N."/>
            <person name="Fluegel L."/>
            <person name="Davis C.M."/>
            <person name="Simpson J.R."/>
            <person name="Lauterbach L."/>
            <person name="Steele A.D."/>
            <person name="Gui C."/>
            <person name="Meng S."/>
            <person name="Li G."/>
            <person name="Viehrig K."/>
            <person name="Ye F."/>
            <person name="Su P."/>
            <person name="Kiefer A.F."/>
            <person name="Nichols A."/>
            <person name="Cepeda A.J."/>
            <person name="Yan W."/>
            <person name="Fan B."/>
            <person name="Jiang Y."/>
            <person name="Adhikari A."/>
            <person name="Zheng C.-J."/>
            <person name="Schuster L."/>
            <person name="Cowan T.M."/>
            <person name="Smanski M.J."/>
            <person name="Chevrette M.G."/>
            <person name="De Carvalho L.P.S."/>
            <person name="Shen B."/>
        </authorList>
    </citation>
    <scope>NUCLEOTIDE SEQUENCE [LARGE SCALE GENOMIC DNA]</scope>
    <source>
        <strain evidence="3 4">NPDC003040</strain>
    </source>
</reference>
<dbReference type="PANTHER" id="PTHR35201">
    <property type="entry name" value="TERPENE SYNTHASE"/>
    <property type="match status" value="1"/>
</dbReference>
<organism evidence="3 4">
    <name type="scientific">Nocardia suismassiliense</name>
    <dbReference type="NCBI Taxonomy" id="2077092"/>
    <lineage>
        <taxon>Bacteria</taxon>
        <taxon>Bacillati</taxon>
        <taxon>Actinomycetota</taxon>
        <taxon>Actinomycetes</taxon>
        <taxon>Mycobacteriales</taxon>
        <taxon>Nocardiaceae</taxon>
        <taxon>Nocardia</taxon>
    </lineage>
</organism>
<dbReference type="Proteomes" id="UP001601948">
    <property type="component" value="Unassembled WGS sequence"/>
</dbReference>
<comment type="cofactor">
    <cofactor evidence="2">
        <name>Mg(2+)</name>
        <dbReference type="ChEBI" id="CHEBI:18420"/>
    </cofactor>
</comment>
<dbReference type="Gene3D" id="1.10.600.10">
    <property type="entry name" value="Farnesyl Diphosphate Synthase"/>
    <property type="match status" value="1"/>
</dbReference>
<dbReference type="Pfam" id="PF19086">
    <property type="entry name" value="Terpene_syn_C_2"/>
    <property type="match status" value="1"/>
</dbReference>
<dbReference type="InterPro" id="IPR008949">
    <property type="entry name" value="Isoprenoid_synthase_dom_sf"/>
</dbReference>